<dbReference type="AlphaFoldDB" id="A0A830FHK8"/>
<dbReference type="NCBIfam" id="TIGR00543">
    <property type="entry name" value="isochor_syn"/>
    <property type="match status" value="1"/>
</dbReference>
<dbReference type="SUPFAM" id="SSF56322">
    <property type="entry name" value="ADC synthase"/>
    <property type="match status" value="1"/>
</dbReference>
<feature type="domain" description="Chorismate-utilising enzyme C-terminal" evidence="6">
    <location>
        <begin position="183"/>
        <end position="434"/>
    </location>
</feature>
<comment type="catalytic activity">
    <reaction evidence="1">
        <text>chorismate = isochorismate</text>
        <dbReference type="Rhea" id="RHEA:18985"/>
        <dbReference type="ChEBI" id="CHEBI:29748"/>
        <dbReference type="ChEBI" id="CHEBI:29780"/>
        <dbReference type="EC" id="5.4.4.2"/>
    </reaction>
</comment>
<dbReference type="RefSeq" id="WP_188977295.1">
    <property type="nucleotide sequence ID" value="NZ_BMPG01000002.1"/>
</dbReference>
<dbReference type="UniPathway" id="UPA00035">
    <property type="reaction ID" value="UER00040"/>
</dbReference>
<dbReference type="GO" id="GO:0008909">
    <property type="term" value="F:isochorismate synthase activity"/>
    <property type="evidence" value="ECO:0007669"/>
    <property type="project" value="UniProtKB-EC"/>
</dbReference>
<keyword evidence="8" id="KW-1185">Reference proteome</keyword>
<evidence type="ECO:0000313" key="8">
    <source>
        <dbReference type="Proteomes" id="UP000607197"/>
    </source>
</evidence>
<proteinExistence type="inferred from homology"/>
<evidence type="ECO:0000259" key="6">
    <source>
        <dbReference type="Pfam" id="PF00425"/>
    </source>
</evidence>
<comment type="caution">
    <text evidence="7">The sequence shown here is derived from an EMBL/GenBank/DDBJ whole genome shotgun (WGS) entry which is preliminary data.</text>
</comment>
<comment type="similarity">
    <text evidence="2">Belongs to the isochorismate synthase family.</text>
</comment>
<evidence type="ECO:0000256" key="3">
    <source>
        <dbReference type="ARBA" id="ARBA00012824"/>
    </source>
</evidence>
<keyword evidence="4" id="KW-0413">Isomerase</keyword>
<dbReference type="Gene3D" id="3.60.120.10">
    <property type="entry name" value="Anthranilate synthase"/>
    <property type="match status" value="1"/>
</dbReference>
<evidence type="ECO:0000256" key="2">
    <source>
        <dbReference type="ARBA" id="ARBA00005297"/>
    </source>
</evidence>
<dbReference type="InterPro" id="IPR015890">
    <property type="entry name" value="Chorismate_C"/>
</dbReference>
<dbReference type="GO" id="GO:0000162">
    <property type="term" value="P:L-tryptophan biosynthetic process"/>
    <property type="evidence" value="ECO:0007669"/>
    <property type="project" value="UniProtKB-UniPathway"/>
</dbReference>
<dbReference type="PANTHER" id="PTHR42839">
    <property type="entry name" value="ISOCHORISMATE SYNTHASE ENTC"/>
    <property type="match status" value="1"/>
</dbReference>
<reference evidence="7" key="2">
    <citation type="submission" date="2020-09" db="EMBL/GenBank/DDBJ databases">
        <authorList>
            <person name="Sun Q."/>
            <person name="Ohkuma M."/>
        </authorList>
    </citation>
    <scope>NUCLEOTIDE SEQUENCE</scope>
    <source>
        <strain evidence="7">JCM 19596</strain>
    </source>
</reference>
<dbReference type="EMBL" id="BMPG01000002">
    <property type="protein sequence ID" value="GGL56878.1"/>
    <property type="molecule type" value="Genomic_DNA"/>
</dbReference>
<sequence length="443" mass="47226">MEPRQDASCGVEDARLVTETVRLAETSLVDVLRADFRAHAVWSAPGEPSLVGCGAAASVTASGPGELDAVRERVESVFADAPASDAPAVARPRVLGGMAFHDGHRESPPWSGFPGVAFVLPHVQFAVAEDATYLTVNEFGPEADAGSARRTMARVRESVEAVDAASVSVDPPGIVAEHPTTTRAAWREAVADATARIAAGDLEKVVLAQALDAELGDSFDLVSAMTRIERGHPECFRFAFRANDGGAFFGPSPERLVSRRGGRVETGALAATVSRGDTAAEDAELERELRSSEKLVYEHEVVEDSIREQLAPVARNVRSGDRRVKKLASVQHLFTPIAADTDRHVLELVDALHPTPAVGGRPPDAALETIREAEAFDRGWYAAPVGWFDADGDGTFAVAIRSALARDRDAHLYAGAGIVADSDADAEWDEIQLKFDSVRAHLS</sequence>
<evidence type="ECO:0000256" key="1">
    <source>
        <dbReference type="ARBA" id="ARBA00000799"/>
    </source>
</evidence>
<protein>
    <recommendedName>
        <fullName evidence="3">isochorismate synthase</fullName>
        <ecNumber evidence="3">5.4.4.2</ecNumber>
    </recommendedName>
    <alternativeName>
        <fullName evidence="5">Isochorismate mutase</fullName>
    </alternativeName>
</protein>
<dbReference type="PANTHER" id="PTHR42839:SF2">
    <property type="entry name" value="ISOCHORISMATE SYNTHASE ENTC"/>
    <property type="match status" value="1"/>
</dbReference>
<evidence type="ECO:0000256" key="5">
    <source>
        <dbReference type="ARBA" id="ARBA00041564"/>
    </source>
</evidence>
<evidence type="ECO:0000256" key="4">
    <source>
        <dbReference type="ARBA" id="ARBA00023235"/>
    </source>
</evidence>
<dbReference type="OrthoDB" id="195185at2157"/>
<gene>
    <name evidence="7" type="ORF">GCM10009039_13770</name>
</gene>
<evidence type="ECO:0000313" key="7">
    <source>
        <dbReference type="EMBL" id="GGL56878.1"/>
    </source>
</evidence>
<reference evidence="7" key="1">
    <citation type="journal article" date="2014" name="Int. J. Syst. Evol. Microbiol.">
        <title>Complete genome sequence of Corynebacterium casei LMG S-19264T (=DSM 44701T), isolated from a smear-ripened cheese.</title>
        <authorList>
            <consortium name="US DOE Joint Genome Institute (JGI-PGF)"/>
            <person name="Walter F."/>
            <person name="Albersmeier A."/>
            <person name="Kalinowski J."/>
            <person name="Ruckert C."/>
        </authorList>
    </citation>
    <scope>NUCLEOTIDE SEQUENCE</scope>
    <source>
        <strain evidence="7">JCM 19596</strain>
    </source>
</reference>
<dbReference type="Pfam" id="PF00425">
    <property type="entry name" value="Chorismate_bind"/>
    <property type="match status" value="1"/>
</dbReference>
<name>A0A830FHK8_9EURY</name>
<accession>A0A830FHK8</accession>
<dbReference type="InterPro" id="IPR004561">
    <property type="entry name" value="IsoChor_synthase"/>
</dbReference>
<dbReference type="InterPro" id="IPR005801">
    <property type="entry name" value="ADC_synthase"/>
</dbReference>
<dbReference type="Proteomes" id="UP000607197">
    <property type="component" value="Unassembled WGS sequence"/>
</dbReference>
<dbReference type="EC" id="5.4.4.2" evidence="3"/>
<organism evidence="7 8">
    <name type="scientific">Halocalculus aciditolerans</name>
    <dbReference type="NCBI Taxonomy" id="1383812"/>
    <lineage>
        <taxon>Archaea</taxon>
        <taxon>Methanobacteriati</taxon>
        <taxon>Methanobacteriota</taxon>
        <taxon>Stenosarchaea group</taxon>
        <taxon>Halobacteria</taxon>
        <taxon>Halobacteriales</taxon>
        <taxon>Halobacteriaceae</taxon>
        <taxon>Halocalculus</taxon>
    </lineage>
</organism>